<protein>
    <recommendedName>
        <fullName evidence="4">Transmembrane protein</fullName>
    </recommendedName>
</protein>
<feature type="transmembrane region" description="Helical" evidence="1">
    <location>
        <begin position="51"/>
        <end position="70"/>
    </location>
</feature>
<keyword evidence="1" id="KW-1133">Transmembrane helix</keyword>
<keyword evidence="1" id="KW-0472">Membrane</keyword>
<accession>A0A8T0IL52</accession>
<dbReference type="AlphaFoldDB" id="A0A8T0IL52"/>
<sequence length="179" mass="19342">MNNPNAPVAQQGRCACTLPFSLHLTVMILGIVGFILGIIVCILYFVLGNIWLLISTILVFASGLQGLLVVPGSGCFNCHIVLAVINLVNLGVFGVACIFLASPFWVIWVIAVFVMELWVTIARFCCKTVGETVVVQTQLPVAQPGVVHVVQGHPTPQTYTVDPRAGAQYQEGYKQPYGQ</sequence>
<dbReference type="EMBL" id="CM026423">
    <property type="protein sequence ID" value="KAG0583278.1"/>
    <property type="molecule type" value="Genomic_DNA"/>
</dbReference>
<evidence type="ECO:0000313" key="3">
    <source>
        <dbReference type="Proteomes" id="UP000822688"/>
    </source>
</evidence>
<keyword evidence="3" id="KW-1185">Reference proteome</keyword>
<gene>
    <name evidence="2" type="ORF">KC19_3G123100</name>
</gene>
<evidence type="ECO:0008006" key="4">
    <source>
        <dbReference type="Google" id="ProtNLM"/>
    </source>
</evidence>
<reference evidence="2" key="1">
    <citation type="submission" date="2020-06" db="EMBL/GenBank/DDBJ databases">
        <title>WGS assembly of Ceratodon purpureus strain R40.</title>
        <authorList>
            <person name="Carey S.B."/>
            <person name="Jenkins J."/>
            <person name="Shu S."/>
            <person name="Lovell J.T."/>
            <person name="Sreedasyam A."/>
            <person name="Maumus F."/>
            <person name="Tiley G.P."/>
            <person name="Fernandez-Pozo N."/>
            <person name="Barry K."/>
            <person name="Chen C."/>
            <person name="Wang M."/>
            <person name="Lipzen A."/>
            <person name="Daum C."/>
            <person name="Saski C.A."/>
            <person name="Payton A.C."/>
            <person name="Mcbreen J.C."/>
            <person name="Conrad R.E."/>
            <person name="Kollar L.M."/>
            <person name="Olsson S."/>
            <person name="Huttunen S."/>
            <person name="Landis J.B."/>
            <person name="Wickett N.J."/>
            <person name="Johnson M.G."/>
            <person name="Rensing S.A."/>
            <person name="Grimwood J."/>
            <person name="Schmutz J."/>
            <person name="Mcdaniel S.F."/>
        </authorList>
    </citation>
    <scope>NUCLEOTIDE SEQUENCE</scope>
    <source>
        <strain evidence="2">R40</strain>
    </source>
</reference>
<evidence type="ECO:0000256" key="1">
    <source>
        <dbReference type="SAM" id="Phobius"/>
    </source>
</evidence>
<proteinExistence type="predicted"/>
<comment type="caution">
    <text evidence="2">The sequence shown here is derived from an EMBL/GenBank/DDBJ whole genome shotgun (WGS) entry which is preliminary data.</text>
</comment>
<organism evidence="2 3">
    <name type="scientific">Ceratodon purpureus</name>
    <name type="common">Fire moss</name>
    <name type="synonym">Dicranum purpureum</name>
    <dbReference type="NCBI Taxonomy" id="3225"/>
    <lineage>
        <taxon>Eukaryota</taxon>
        <taxon>Viridiplantae</taxon>
        <taxon>Streptophyta</taxon>
        <taxon>Embryophyta</taxon>
        <taxon>Bryophyta</taxon>
        <taxon>Bryophytina</taxon>
        <taxon>Bryopsida</taxon>
        <taxon>Dicranidae</taxon>
        <taxon>Pseudoditrichales</taxon>
        <taxon>Ditrichaceae</taxon>
        <taxon>Ceratodon</taxon>
    </lineage>
</organism>
<dbReference type="Proteomes" id="UP000822688">
    <property type="component" value="Chromosome 3"/>
</dbReference>
<feature type="transmembrane region" description="Helical" evidence="1">
    <location>
        <begin position="20"/>
        <end position="45"/>
    </location>
</feature>
<keyword evidence="1" id="KW-0812">Transmembrane</keyword>
<name>A0A8T0IL52_CERPU</name>
<evidence type="ECO:0000313" key="2">
    <source>
        <dbReference type="EMBL" id="KAG0583278.1"/>
    </source>
</evidence>